<keyword evidence="2" id="KW-1185">Reference proteome</keyword>
<dbReference type="InterPro" id="IPR036265">
    <property type="entry name" value="HIT-like_sf"/>
</dbReference>
<protein>
    <submittedName>
        <fullName evidence="1">Uncharacterized protein</fullName>
    </submittedName>
</protein>
<dbReference type="GeneTree" id="ENSGT00990000210191"/>
<dbReference type="Ensembl" id="ENSSTUT00000009526.1">
    <property type="protein sequence ID" value="ENSSTUP00000008894.1"/>
    <property type="gene ID" value="ENSSTUG00000004404.1"/>
</dbReference>
<accession>A0A673W9N4</accession>
<organism evidence="1 2">
    <name type="scientific">Salmo trutta</name>
    <name type="common">Brown trout</name>
    <dbReference type="NCBI Taxonomy" id="8032"/>
    <lineage>
        <taxon>Eukaryota</taxon>
        <taxon>Metazoa</taxon>
        <taxon>Chordata</taxon>
        <taxon>Craniata</taxon>
        <taxon>Vertebrata</taxon>
        <taxon>Euteleostomi</taxon>
        <taxon>Actinopterygii</taxon>
        <taxon>Neopterygii</taxon>
        <taxon>Teleostei</taxon>
        <taxon>Protacanthopterygii</taxon>
        <taxon>Salmoniformes</taxon>
        <taxon>Salmonidae</taxon>
        <taxon>Salmoninae</taxon>
        <taxon>Salmo</taxon>
    </lineage>
</organism>
<dbReference type="Ensembl" id="ENSSTUT00000009583.1">
    <property type="protein sequence ID" value="ENSSTUP00000008953.1"/>
    <property type="gene ID" value="ENSSTUG00000004427.1"/>
</dbReference>
<evidence type="ECO:0000313" key="2">
    <source>
        <dbReference type="Proteomes" id="UP000472277"/>
    </source>
</evidence>
<name>A0A673W9N4_SALTR</name>
<reference evidence="1" key="1">
    <citation type="submission" date="2025-05" db="UniProtKB">
        <authorList>
            <consortium name="Ensembl"/>
        </authorList>
    </citation>
    <scope>IDENTIFICATION</scope>
</reference>
<proteinExistence type="predicted"/>
<dbReference type="Ensembl" id="ENSSTUT00000009494.1">
    <property type="protein sequence ID" value="ENSSTUP00000008865.1"/>
    <property type="gene ID" value="ENSSTUG00000004398.1"/>
</dbReference>
<dbReference type="Ensembl" id="ENSSTUT00000009557.1">
    <property type="protein sequence ID" value="ENSSTUP00000008926.1"/>
    <property type="gene ID" value="ENSSTUG00000004421.1"/>
</dbReference>
<sequence>ATGKKKRFAQAGGDTIFGKIIRKEIPAKILFEDNKLETPKKVTIQSCRGHRNKKELHCGHYILMTLPGLNVTKYMYVLLDKVHIYIHKPHFTLARDVQKMYSHQNSR</sequence>
<dbReference type="Ensembl" id="ENSSTUT00000009461.1">
    <property type="protein sequence ID" value="ENSSTUP00000008834.1"/>
    <property type="gene ID" value="ENSSTUG00000004386.1"/>
</dbReference>
<dbReference type="Proteomes" id="UP000472277">
    <property type="component" value="Chromosome 19"/>
</dbReference>
<dbReference type="Gene3D" id="3.30.428.10">
    <property type="entry name" value="HIT-like"/>
    <property type="match status" value="1"/>
</dbReference>
<evidence type="ECO:0000313" key="1">
    <source>
        <dbReference type="Ensembl" id="ENSSTUP00000008834.1"/>
    </source>
</evidence>
<dbReference type="AlphaFoldDB" id="A0A673W9N4"/>